<gene>
    <name evidence="3" type="primary">ddaH</name>
    <name evidence="3" type="ORF">GCM10022240_12710</name>
</gene>
<organism evidence="3 4">
    <name type="scientific">Microbacterium kribbense</name>
    <dbReference type="NCBI Taxonomy" id="433645"/>
    <lineage>
        <taxon>Bacteria</taxon>
        <taxon>Bacillati</taxon>
        <taxon>Actinomycetota</taxon>
        <taxon>Actinomycetes</taxon>
        <taxon>Micrococcales</taxon>
        <taxon>Microbacteriaceae</taxon>
        <taxon>Microbacterium</taxon>
    </lineage>
</organism>
<dbReference type="Gene3D" id="3.75.10.10">
    <property type="entry name" value="L-arginine/glycine Amidinotransferase, Chain A"/>
    <property type="match status" value="1"/>
</dbReference>
<dbReference type="EMBL" id="BAABAF010000004">
    <property type="protein sequence ID" value="GAA3761651.1"/>
    <property type="molecule type" value="Genomic_DNA"/>
</dbReference>
<comment type="caution">
    <text evidence="3">The sequence shown here is derived from an EMBL/GenBank/DDBJ whole genome shotgun (WGS) entry which is preliminary data.</text>
</comment>
<dbReference type="PANTHER" id="PTHR12737:SF9">
    <property type="entry name" value="DIMETHYLARGININASE"/>
    <property type="match status" value="1"/>
</dbReference>
<evidence type="ECO:0000313" key="4">
    <source>
        <dbReference type="Proteomes" id="UP001500540"/>
    </source>
</evidence>
<comment type="similarity">
    <text evidence="1">Belongs to the DDAH family.</text>
</comment>
<evidence type="ECO:0000313" key="3">
    <source>
        <dbReference type="EMBL" id="GAA3761651.1"/>
    </source>
</evidence>
<name>A0ABP7GFA3_9MICO</name>
<dbReference type="Proteomes" id="UP001500540">
    <property type="component" value="Unassembled WGS sequence"/>
</dbReference>
<proteinExistence type="inferred from homology"/>
<keyword evidence="4" id="KW-1185">Reference proteome</keyword>
<accession>A0ABP7GFA3</accession>
<evidence type="ECO:0000256" key="1">
    <source>
        <dbReference type="ARBA" id="ARBA00008532"/>
    </source>
</evidence>
<sequence>MPRRLLVRRPSPRLNEGELTHRPRVDADPQLALAQWEGYVEAFRSRGWDVISLPAADEHPDGVFVEDVVVVFDDIAVITRPGASSRRGEIDSARAQVTATGLTVAAIAAPGTLEGGDVLKIGRTVYVGLSSRTNADGIAQLRAILEPHGWSVVAVPITKVLHLKTGATALPDGAVIGYQPLVDDPTVYDEFVPMPEEEGSAVVVLDEHTVLISASAPGTAAALRARGLEVVAVPVTEFEKLEGCVTCLSVRVRG</sequence>
<dbReference type="Pfam" id="PF19420">
    <property type="entry name" value="DDAH_eukar"/>
    <property type="match status" value="1"/>
</dbReference>
<reference evidence="4" key="1">
    <citation type="journal article" date="2019" name="Int. J. Syst. Evol. Microbiol.">
        <title>The Global Catalogue of Microorganisms (GCM) 10K type strain sequencing project: providing services to taxonomists for standard genome sequencing and annotation.</title>
        <authorList>
            <consortium name="The Broad Institute Genomics Platform"/>
            <consortium name="The Broad Institute Genome Sequencing Center for Infectious Disease"/>
            <person name="Wu L."/>
            <person name="Ma J."/>
        </authorList>
    </citation>
    <scope>NUCLEOTIDE SEQUENCE [LARGE SCALE GENOMIC DNA]</scope>
    <source>
        <strain evidence="4">JCM 16950</strain>
    </source>
</reference>
<evidence type="ECO:0000256" key="2">
    <source>
        <dbReference type="ARBA" id="ARBA00022801"/>
    </source>
</evidence>
<dbReference type="SUPFAM" id="SSF55909">
    <property type="entry name" value="Pentein"/>
    <property type="match status" value="1"/>
</dbReference>
<keyword evidence="2" id="KW-0378">Hydrolase</keyword>
<dbReference type="RefSeq" id="WP_344781704.1">
    <property type="nucleotide sequence ID" value="NZ_BAABAF010000004.1"/>
</dbReference>
<dbReference type="InterPro" id="IPR033199">
    <property type="entry name" value="DDAH-like"/>
</dbReference>
<protein>
    <submittedName>
        <fullName evidence="3">N(G),N(G)-dimethylarginine dimethylaminohydrolase</fullName>
    </submittedName>
</protein>
<dbReference type="NCBIfam" id="NF045660">
    <property type="entry name" value="DiMthArgaseDdahStm"/>
    <property type="match status" value="1"/>
</dbReference>
<dbReference type="PANTHER" id="PTHR12737">
    <property type="entry name" value="DIMETHYLARGININE DIMETHYLAMINOHYDROLASE"/>
    <property type="match status" value="1"/>
</dbReference>